<protein>
    <submittedName>
        <fullName evidence="3">Uncharacterized protein</fullName>
    </submittedName>
</protein>
<name>U6MRB5_9EIME</name>
<keyword evidence="2" id="KW-0812">Transmembrane</keyword>
<proteinExistence type="predicted"/>
<feature type="region of interest" description="Disordered" evidence="1">
    <location>
        <begin position="530"/>
        <end position="564"/>
    </location>
</feature>
<keyword evidence="2" id="KW-1133">Transmembrane helix</keyword>
<organism evidence="3 4">
    <name type="scientific">Eimeria necatrix</name>
    <dbReference type="NCBI Taxonomy" id="51315"/>
    <lineage>
        <taxon>Eukaryota</taxon>
        <taxon>Sar</taxon>
        <taxon>Alveolata</taxon>
        <taxon>Apicomplexa</taxon>
        <taxon>Conoidasida</taxon>
        <taxon>Coccidia</taxon>
        <taxon>Eucoccidiorida</taxon>
        <taxon>Eimeriorina</taxon>
        <taxon>Eimeriidae</taxon>
        <taxon>Eimeria</taxon>
    </lineage>
</organism>
<feature type="compositionally biased region" description="Polar residues" evidence="1">
    <location>
        <begin position="55"/>
        <end position="83"/>
    </location>
</feature>
<dbReference type="Proteomes" id="UP000030754">
    <property type="component" value="Unassembled WGS sequence"/>
</dbReference>
<accession>U6MRB5</accession>
<evidence type="ECO:0000256" key="2">
    <source>
        <dbReference type="SAM" id="Phobius"/>
    </source>
</evidence>
<gene>
    <name evidence="3" type="ORF">ENH_00025090</name>
</gene>
<reference evidence="3" key="2">
    <citation type="submission" date="2013-10" db="EMBL/GenBank/DDBJ databases">
        <authorList>
            <person name="Aslett M."/>
        </authorList>
    </citation>
    <scope>NUCLEOTIDE SEQUENCE [LARGE SCALE GENOMIC DNA]</scope>
    <source>
        <strain evidence="3">Houghton</strain>
    </source>
</reference>
<keyword evidence="4" id="KW-1185">Reference proteome</keyword>
<feature type="region of interest" description="Disordered" evidence="1">
    <location>
        <begin position="339"/>
        <end position="400"/>
    </location>
</feature>
<feature type="compositionally biased region" description="Low complexity" evidence="1">
    <location>
        <begin position="534"/>
        <end position="557"/>
    </location>
</feature>
<feature type="compositionally biased region" description="Low complexity" evidence="1">
    <location>
        <begin position="206"/>
        <end position="222"/>
    </location>
</feature>
<dbReference type="AlphaFoldDB" id="U6MRB5"/>
<keyword evidence="2" id="KW-0472">Membrane</keyword>
<evidence type="ECO:0000313" key="3">
    <source>
        <dbReference type="EMBL" id="CDJ66762.1"/>
    </source>
</evidence>
<reference evidence="3" key="1">
    <citation type="submission" date="2013-10" db="EMBL/GenBank/DDBJ databases">
        <title>Genomic analysis of the causative agents of coccidiosis in chickens.</title>
        <authorList>
            <person name="Reid A.J."/>
            <person name="Blake D."/>
            <person name="Billington K."/>
            <person name="Browne H."/>
            <person name="Dunn M."/>
            <person name="Hung S."/>
            <person name="Kawahara F."/>
            <person name="Miranda-Saavedra D."/>
            <person name="Mourier T."/>
            <person name="Nagra H."/>
            <person name="Otto T.D."/>
            <person name="Rawlings N."/>
            <person name="Sanchez A."/>
            <person name="Sanders M."/>
            <person name="Subramaniam C."/>
            <person name="Tay Y."/>
            <person name="Dear P."/>
            <person name="Doerig C."/>
            <person name="Gruber A."/>
            <person name="Parkinson J."/>
            <person name="Shirley M."/>
            <person name="Wan K.L."/>
            <person name="Berriman M."/>
            <person name="Tomley F."/>
            <person name="Pain A."/>
        </authorList>
    </citation>
    <scope>NUCLEOTIDE SEQUENCE [LARGE SCALE GENOMIC DNA]</scope>
    <source>
        <strain evidence="3">Houghton</strain>
    </source>
</reference>
<feature type="compositionally biased region" description="Polar residues" evidence="1">
    <location>
        <begin position="110"/>
        <end position="124"/>
    </location>
</feature>
<dbReference type="RefSeq" id="XP_013435229.1">
    <property type="nucleotide sequence ID" value="XM_013579775.1"/>
</dbReference>
<dbReference type="GeneID" id="25472678"/>
<dbReference type="EMBL" id="HG723788">
    <property type="protein sequence ID" value="CDJ66762.1"/>
    <property type="molecule type" value="Genomic_DNA"/>
</dbReference>
<feature type="region of interest" description="Disordered" evidence="1">
    <location>
        <begin position="203"/>
        <end position="228"/>
    </location>
</feature>
<feature type="transmembrane region" description="Helical" evidence="2">
    <location>
        <begin position="594"/>
        <end position="613"/>
    </location>
</feature>
<sequence>MPLPPTPAGALAQSIAAKQRTSNVFSDNEPLRRPSACGADQQTRLFAKNLRTHTPRSPSVGRSTSSLASQPLERSQRNYMRATSSSRRRSRNAGGADHSVAAETPRQLLAPNNPSASRVRSQSPYRAAGQLAPTASLHALPRLAPLRQGPPLPRGRGAPAALQEGEAANRVGADLRRQNSSVAGEAVCSWSLGRSHTSLLPVAAPQQEQQQQQRKQGSLSSSWTVRDPLTSAGNAHADLVEADDATLQLDASDQRELSQITASFERSGLFTCISETTSARGREVAASSRFNSAAAAAAAAAHNAANEDYGFSVRKNAESSNGEGRSLAEGLLRGSALSNMTEKSQQQRGQGAPAYAAQALGQQQQQQELQQQQMRQQQQPQQEQLRSWPRPPQQQEEASSVGAGGLNICGSGFGHEPPGSDTRPCAASSFFGGGSFASVWLSPCGDLWRIMGRVGWCFRFAVVLIVCLWRLLNTSYDSWSARQFRQDFSDMLAGREPPVKAPFLGCRGSLNRGSGAAPALTPEGLLERVSAGSTTQRQQKQQNTKPYLRRSSAARSSLGSVHPRDKDTALTAARGYGSSCTATEGRPVGGVLSLLKAFSIALSVVGLFCWLLLTAAPKEEFVDFDFM</sequence>
<evidence type="ECO:0000256" key="1">
    <source>
        <dbReference type="SAM" id="MobiDB-lite"/>
    </source>
</evidence>
<feature type="compositionally biased region" description="Low complexity" evidence="1">
    <location>
        <begin position="346"/>
        <end position="386"/>
    </location>
</feature>
<dbReference type="OrthoDB" id="346785at2759"/>
<feature type="transmembrane region" description="Helical" evidence="2">
    <location>
        <begin position="450"/>
        <end position="472"/>
    </location>
</feature>
<dbReference type="VEuPathDB" id="ToxoDB:ENH_00025090"/>
<evidence type="ECO:0000313" key="4">
    <source>
        <dbReference type="Proteomes" id="UP000030754"/>
    </source>
</evidence>
<feature type="region of interest" description="Disordered" evidence="1">
    <location>
        <begin position="20"/>
        <end position="161"/>
    </location>
</feature>